<feature type="compositionally biased region" description="Polar residues" evidence="12">
    <location>
        <begin position="998"/>
        <end position="1028"/>
    </location>
</feature>
<evidence type="ECO:0000256" key="1">
    <source>
        <dbReference type="ARBA" id="ARBA00004114"/>
    </source>
</evidence>
<organism evidence="13 14">
    <name type="scientific">Phytophthora infestans</name>
    <name type="common">Potato late blight agent</name>
    <name type="synonym">Botrytis infestans</name>
    <dbReference type="NCBI Taxonomy" id="4787"/>
    <lineage>
        <taxon>Eukaryota</taxon>
        <taxon>Sar</taxon>
        <taxon>Stramenopiles</taxon>
        <taxon>Oomycota</taxon>
        <taxon>Peronosporomycetes</taxon>
        <taxon>Peronosporales</taxon>
        <taxon>Peronosporaceae</taxon>
        <taxon>Phytophthora</taxon>
    </lineage>
</organism>
<feature type="compositionally biased region" description="Low complexity" evidence="12">
    <location>
        <begin position="649"/>
        <end position="667"/>
    </location>
</feature>
<evidence type="ECO:0000256" key="6">
    <source>
        <dbReference type="ARBA" id="ARBA00023054"/>
    </source>
</evidence>
<dbReference type="EMBL" id="JAACNO010001447">
    <property type="protein sequence ID" value="KAF4140515.1"/>
    <property type="molecule type" value="Genomic_DNA"/>
</dbReference>
<dbReference type="PANTHER" id="PTHR28618:SF1">
    <property type="entry name" value="CENTROSOMAL PROTEIN POC5"/>
    <property type="match status" value="1"/>
</dbReference>
<keyword evidence="4" id="KW-0963">Cytoplasm</keyword>
<feature type="region of interest" description="Disordered" evidence="12">
    <location>
        <begin position="495"/>
        <end position="514"/>
    </location>
</feature>
<gene>
    <name evidence="13" type="ORF">GN958_ATG10234</name>
</gene>
<feature type="compositionally biased region" description="Acidic residues" evidence="12">
    <location>
        <begin position="1260"/>
        <end position="1272"/>
    </location>
</feature>
<comment type="similarity">
    <text evidence="2">Belongs to the POC5 family.</text>
</comment>
<evidence type="ECO:0000256" key="11">
    <source>
        <dbReference type="SAM" id="Coils"/>
    </source>
</evidence>
<feature type="compositionally biased region" description="Polar residues" evidence="12">
    <location>
        <begin position="1039"/>
        <end position="1054"/>
    </location>
</feature>
<feature type="coiled-coil region" evidence="11">
    <location>
        <begin position="904"/>
        <end position="938"/>
    </location>
</feature>
<dbReference type="PANTHER" id="PTHR28618">
    <property type="entry name" value="CENTROSOMAL PROTEIN POC5"/>
    <property type="match status" value="1"/>
</dbReference>
<dbReference type="InterPro" id="IPR033351">
    <property type="entry name" value="POC5"/>
</dbReference>
<feature type="region of interest" description="Disordered" evidence="12">
    <location>
        <begin position="635"/>
        <end position="691"/>
    </location>
</feature>
<evidence type="ECO:0000256" key="2">
    <source>
        <dbReference type="ARBA" id="ARBA00010411"/>
    </source>
</evidence>
<comment type="subcellular location">
    <subcellularLocation>
        <location evidence="1">Cytoplasm</location>
        <location evidence="1">Cytoskeleton</location>
        <location evidence="1">Microtubule organizing center</location>
        <location evidence="1">Centrosome</location>
        <location evidence="1">Centriole</location>
    </subcellularLocation>
</comment>
<evidence type="ECO:0000256" key="9">
    <source>
        <dbReference type="ARBA" id="ARBA00031694"/>
    </source>
</evidence>
<feature type="region of interest" description="Disordered" evidence="12">
    <location>
        <begin position="991"/>
        <end position="1069"/>
    </location>
</feature>
<dbReference type="Proteomes" id="UP000704712">
    <property type="component" value="Unassembled WGS sequence"/>
</dbReference>
<comment type="function">
    <text evidence="10">Essential for the assembly of the distal half of centrioles, required for centriole elongation. Acts as a negative regulator of centriole elongation.</text>
</comment>
<accession>A0A8S9UHR4</accession>
<comment type="caution">
    <text evidence="13">The sequence shown here is derived from an EMBL/GenBank/DDBJ whole genome shotgun (WGS) entry which is preliminary data.</text>
</comment>
<protein>
    <recommendedName>
        <fullName evidence="3">Centrosomal protein POC5</fullName>
    </recommendedName>
    <alternativeName>
        <fullName evidence="9">Protein of centriole 5</fullName>
    </alternativeName>
</protein>
<feature type="compositionally biased region" description="Basic residues" evidence="12">
    <location>
        <begin position="682"/>
        <end position="691"/>
    </location>
</feature>
<sequence>MKSEAELSDKEWRQMRRQMSKLDFEPVPETPALLSRSLFGESGQELASIYEEKPEMIRESAPACHCQSSPKNRSSTISTSGSSFNEMKQTLSEMTVNEHSAEMPSTSVAVSPKITKRYHPQEQKRPPESTFELDDSELAALDAQMAAAQDATRRLVMGAFLNLKAKKAKTEALERMKLSAAHASDIEILQITVEELKVKVAKAEEQRDQSNKLLDRFSEFTVKQLRLNQAHSVERSVAACFHAWNEMARQRTAKYTALRHVLAQACKRQQLASFRFWKESAQMFLLQRQLQDQRDRFENRILEMAKEYQLQIQQLQHDIDEAKCQVEESQKCRRKLEEDLRLVFLRGVSAMNIEALNVFGTSHKQLRKLGEQERSVLPARQKESNSNQIIESVKTNAVSSRELTVPVVIASSKELLSPETSASDPVPVEDSNTACSSPSHSRASTMRSISTQAPASLNRPTSGCTHPTNTTGLRSAEMIQQHELSPSMWIHSAGRSASSTFRPSSAPLPTKKRSSTLLSAKTQVEMQYMRSTIAASAARATRPISASRSPTSTTCTAWAHHRRGVMMSRQQIYSSPHLDLDGEIVEDGRRFSYDNDGEEDGIDLEGYEEYLEHLKSKTAIRPCSARVVRPTTESSKFFTTNADNPVPTRPARPSSARPRMRSTPRSSLGDITPNGSQSRSSGMRRKRHSEKVVHARIRAVYNDVGRSSLSMKQTTAIATPYSTASALCSKSRDLEEADIHDEYYRLLDSEGELKAALFQEQQKRVKAVAHARRLEEVVAMKDKKIESLLYAKAVGADRSLSTNRSVSQRELAERDRQVHAITQRLKQKLVQQSQLLTSYEEAMQSLRSGVKSTNLMELEEERVQLYQELRHHQILLDQQRFEREAHEQKLAAFADVEARNNLQMAKLQQENRMITYEKRKLEQEIGFLKSHVEQLQSNLTLEQRKRTYDREFSESVGKHTMSPPTQKVMLAQALDEMKKFVRRETLASIKREKLKSSRPATSKSIADAQSTLPTAFSAPKSRSFSTVTPRDLRRPIASTAPNTESEPSNGSYNSEGALIPSEDPTTTTLSGAIVTSTSKEEGNLEAQQQTHHNGFIADETTGGLVVEGCHESHAAATSSVDFANINSFQSHYAGKHELSSVEADPEKDQPSGGVRCVAVERVYNKTTDEELDEIQQQKLAAIESVLRLDTDDGSDSELLSIDMLDDAKHLTSDWKKTSIDEAADAALINVEVSKEVGGVEKETVAQEELQDDRGQSMDDLYTEDFLDTDVDA</sequence>
<keyword evidence="5" id="KW-0677">Repeat</keyword>
<feature type="region of interest" description="Disordered" evidence="12">
    <location>
        <begin position="1241"/>
        <end position="1272"/>
    </location>
</feature>
<keyword evidence="8" id="KW-0131">Cell cycle</keyword>
<feature type="coiled-coil region" evidence="11">
    <location>
        <begin position="287"/>
        <end position="339"/>
    </location>
</feature>
<evidence type="ECO:0000313" key="13">
    <source>
        <dbReference type="EMBL" id="KAF4140515.1"/>
    </source>
</evidence>
<reference evidence="13" key="1">
    <citation type="submission" date="2020-03" db="EMBL/GenBank/DDBJ databases">
        <title>Hybrid Assembly of Korean Phytophthora infestans isolates.</title>
        <authorList>
            <person name="Prokchorchik M."/>
            <person name="Lee Y."/>
            <person name="Seo J."/>
            <person name="Cho J.-H."/>
            <person name="Park Y.-E."/>
            <person name="Jang D.-C."/>
            <person name="Im J.-S."/>
            <person name="Choi J.-G."/>
            <person name="Park H.-J."/>
            <person name="Lee G.-B."/>
            <person name="Lee Y.-G."/>
            <person name="Hong S.-Y."/>
            <person name="Cho K."/>
            <person name="Sohn K.H."/>
        </authorList>
    </citation>
    <scope>NUCLEOTIDE SEQUENCE</scope>
    <source>
        <strain evidence="13">KR_2_A2</strain>
    </source>
</reference>
<dbReference type="GO" id="GO:0005814">
    <property type="term" value="C:centriole"/>
    <property type="evidence" value="ECO:0007669"/>
    <property type="project" value="UniProtKB-SubCell"/>
</dbReference>
<evidence type="ECO:0000256" key="4">
    <source>
        <dbReference type="ARBA" id="ARBA00022490"/>
    </source>
</evidence>
<feature type="compositionally biased region" description="Polar residues" evidence="12">
    <location>
        <begin position="430"/>
        <end position="471"/>
    </location>
</feature>
<feature type="coiled-coil region" evidence="11">
    <location>
        <begin position="186"/>
        <end position="213"/>
    </location>
</feature>
<feature type="region of interest" description="Disordered" evidence="12">
    <location>
        <begin position="415"/>
        <end position="471"/>
    </location>
</feature>
<proteinExistence type="inferred from homology"/>
<evidence type="ECO:0000256" key="8">
    <source>
        <dbReference type="ARBA" id="ARBA00023306"/>
    </source>
</evidence>
<evidence type="ECO:0000313" key="14">
    <source>
        <dbReference type="Proteomes" id="UP000704712"/>
    </source>
</evidence>
<evidence type="ECO:0000256" key="3">
    <source>
        <dbReference type="ARBA" id="ARBA00014910"/>
    </source>
</evidence>
<dbReference type="AlphaFoldDB" id="A0A8S9UHR4"/>
<evidence type="ECO:0000256" key="12">
    <source>
        <dbReference type="SAM" id="MobiDB-lite"/>
    </source>
</evidence>
<evidence type="ECO:0000256" key="10">
    <source>
        <dbReference type="ARBA" id="ARBA00049959"/>
    </source>
</evidence>
<evidence type="ECO:0000256" key="7">
    <source>
        <dbReference type="ARBA" id="ARBA00023212"/>
    </source>
</evidence>
<keyword evidence="7" id="KW-0206">Cytoskeleton</keyword>
<feature type="region of interest" description="Disordered" evidence="12">
    <location>
        <begin position="58"/>
        <end position="82"/>
    </location>
</feature>
<keyword evidence="6 11" id="KW-0175">Coiled coil</keyword>
<evidence type="ECO:0000256" key="5">
    <source>
        <dbReference type="ARBA" id="ARBA00022737"/>
    </source>
</evidence>
<name>A0A8S9UHR4_PHYIN</name>